<evidence type="ECO:0000259" key="3">
    <source>
        <dbReference type="SMART" id="SM01008"/>
    </source>
</evidence>
<dbReference type="InterPro" id="IPR036856">
    <property type="entry name" value="Ald_Oxase/Xan_DH_a/b_sf"/>
</dbReference>
<keyword evidence="2" id="KW-0472">Membrane</keyword>
<accession>A0A7W7EUI4</accession>
<dbReference type="InterPro" id="IPR012368">
    <property type="entry name" value="OxRdtase_Mopterin-bd_su_IorB"/>
</dbReference>
<dbReference type="InterPro" id="IPR008274">
    <property type="entry name" value="AldOxase/xan_DH_MoCoBD1"/>
</dbReference>
<dbReference type="PANTHER" id="PTHR47495">
    <property type="entry name" value="ALDEHYDE DEHYDROGENASE"/>
    <property type="match status" value="1"/>
</dbReference>
<evidence type="ECO:0000256" key="2">
    <source>
        <dbReference type="SAM" id="Phobius"/>
    </source>
</evidence>
<dbReference type="EMBL" id="JACHOA010000005">
    <property type="protein sequence ID" value="MBB4614448.1"/>
    <property type="molecule type" value="Genomic_DNA"/>
</dbReference>
<proteinExistence type="predicted"/>
<keyword evidence="2" id="KW-0812">Transmembrane</keyword>
<gene>
    <name evidence="4" type="ORF">GGR37_002735</name>
</gene>
<dbReference type="Pfam" id="PF02738">
    <property type="entry name" value="MoCoBD_1"/>
    <property type="match status" value="1"/>
</dbReference>
<feature type="domain" description="Aldehyde oxidase/xanthine dehydrogenase a/b hammerhead" evidence="3">
    <location>
        <begin position="250"/>
        <end position="329"/>
    </location>
</feature>
<dbReference type="SUPFAM" id="SSF54665">
    <property type="entry name" value="CO dehydrogenase molybdoprotein N-domain-like"/>
    <property type="match status" value="1"/>
</dbReference>
<keyword evidence="5" id="KW-1185">Reference proteome</keyword>
<reference evidence="4 5" key="1">
    <citation type="submission" date="2020-08" db="EMBL/GenBank/DDBJ databases">
        <title>Genomic Encyclopedia of Type Strains, Phase IV (KMG-IV): sequencing the most valuable type-strain genomes for metagenomic binning, comparative biology and taxonomic classification.</title>
        <authorList>
            <person name="Goeker M."/>
        </authorList>
    </citation>
    <scope>NUCLEOTIDE SEQUENCE [LARGE SCALE GENOMIC DNA]</scope>
    <source>
        <strain evidence="4 5">DSM 17507</strain>
    </source>
</reference>
<dbReference type="EC" id="1.3.99.16" evidence="4"/>
<dbReference type="Gene3D" id="3.90.1170.50">
    <property type="entry name" value="Aldehyde oxidase/xanthine dehydrogenase, a/b hammerhead"/>
    <property type="match status" value="1"/>
</dbReference>
<organism evidence="4 5">
    <name type="scientific">Novosphingobium taihuense</name>
    <dbReference type="NCBI Taxonomy" id="260085"/>
    <lineage>
        <taxon>Bacteria</taxon>
        <taxon>Pseudomonadati</taxon>
        <taxon>Pseudomonadota</taxon>
        <taxon>Alphaproteobacteria</taxon>
        <taxon>Sphingomonadales</taxon>
        <taxon>Sphingomonadaceae</taxon>
        <taxon>Novosphingobium</taxon>
    </lineage>
</organism>
<dbReference type="Pfam" id="PF20256">
    <property type="entry name" value="MoCoBD_2"/>
    <property type="match status" value="1"/>
</dbReference>
<evidence type="ECO:0000313" key="5">
    <source>
        <dbReference type="Proteomes" id="UP000538566"/>
    </source>
</evidence>
<feature type="transmembrane region" description="Helical" evidence="2">
    <location>
        <begin position="7"/>
        <end position="25"/>
    </location>
</feature>
<name>A0A7W7EUI4_9SPHN</name>
<dbReference type="InterPro" id="IPR046867">
    <property type="entry name" value="AldOxase/xan_DH_MoCoBD2"/>
</dbReference>
<feature type="region of interest" description="Disordered" evidence="1">
    <location>
        <begin position="222"/>
        <end position="241"/>
    </location>
</feature>
<dbReference type="PANTHER" id="PTHR47495:SF2">
    <property type="entry name" value="ALDEHYDE DEHYDROGENASE"/>
    <property type="match status" value="1"/>
</dbReference>
<dbReference type="RefSeq" id="WP_181447208.1">
    <property type="nucleotide sequence ID" value="NZ_JACHOA010000005.1"/>
</dbReference>
<dbReference type="SMART" id="SM01008">
    <property type="entry name" value="Ald_Xan_dh_C"/>
    <property type="match status" value="1"/>
</dbReference>
<keyword evidence="2" id="KW-1133">Transmembrane helix</keyword>
<dbReference type="SUPFAM" id="SSF56003">
    <property type="entry name" value="Molybdenum cofactor-binding domain"/>
    <property type="match status" value="2"/>
</dbReference>
<dbReference type="PIRSF" id="PIRSF036389">
    <property type="entry name" value="IOR_B"/>
    <property type="match status" value="1"/>
</dbReference>
<dbReference type="InterPro" id="IPR000674">
    <property type="entry name" value="Ald_Oxase/Xan_DH_a/b"/>
</dbReference>
<dbReference type="AlphaFoldDB" id="A0A7W7EUI4"/>
<dbReference type="InterPro" id="IPR037165">
    <property type="entry name" value="AldOxase/xan_DH_Mopterin-bd_sf"/>
</dbReference>
<comment type="caution">
    <text evidence="4">The sequence shown here is derived from an EMBL/GenBank/DDBJ whole genome shotgun (WGS) entry which is preliminary data.</text>
</comment>
<keyword evidence="4" id="KW-0560">Oxidoreductase</keyword>
<protein>
    <submittedName>
        <fullName evidence="4">Isoquinoline 1-oxidoreductase beta subunit</fullName>
        <ecNumber evidence="4">1.3.99.16</ecNumber>
    </submittedName>
</protein>
<sequence>MRLTRRGMLVGAGVGGALLIAFPLIPRRYPVPLEAGKDEHVVDAFLKVGRVKGGAAGKADCILTVAVPFCEMGQGITTLVAQIVADEAGADWRKVAVEAAPISPAYADPVLSAKWAPLWMPAFASLGADAEGMLARLHAERGPLMITADGTALAAFEAPLREAGAALRAMMAQAAADKWGVGWEECETKDSFVTHGPKRLSFAELLDTAVDYDPPAVPVLRAEPPREKPGQFPEGAPPRHPRLDLPAKVDGSFTFAGDVRLPDMVFAAIAHGPQGASVLSSYDKQAAASVRGLVGVVHARRWLAAVATDWHSADKAVRAMEPRFKADGPIADSEKVLVALDKALTKGEPQRLLAEGDPDALLAKPSLTARYDVEPAFHAPLETASATARLRHGLLELWIATQAPERARRAAARAAGLSRRDVIVYPMHAGGSFDARLDVRIAAEVAAICKVIGKPVQLTWSRWQEALAGIPRTPVSAQLDGALSPDKTRVLGWRARLAVPATAFESGARLLDGWGVTDALDLQDQADPMACEGAMPLYRIPEKAVEQVPLALRQPTARFRGQAHGYTAFFTESFVDELAHAAGKEPLSFRVGMLEGEPRLVACLQGAGRLAQWGGGIEASGQGIACHQMELALGGGRVTKGLIAVVATARSEAGVVRVERLSAYVDIGRIVNIDIARQQIEGGLMFGLAHAVGGASGYAKGRPLAGRLSQLGLPLLADCPKVDIAFADSNEDPFDPGELGMVAVAPAIANALFSATGVRFRRLPLISEGL</sequence>
<evidence type="ECO:0000313" key="4">
    <source>
        <dbReference type="EMBL" id="MBB4614448.1"/>
    </source>
</evidence>
<dbReference type="GO" id="GO:0047121">
    <property type="term" value="F:isoquinoline 1-oxidoreductase activity"/>
    <property type="evidence" value="ECO:0007669"/>
    <property type="project" value="UniProtKB-EC"/>
</dbReference>
<dbReference type="Proteomes" id="UP000538566">
    <property type="component" value="Unassembled WGS sequence"/>
</dbReference>
<dbReference type="Gene3D" id="3.30.365.10">
    <property type="entry name" value="Aldehyde oxidase/xanthine dehydrogenase, molybdopterin binding domain"/>
    <property type="match status" value="4"/>
</dbReference>
<dbReference type="InterPro" id="IPR052516">
    <property type="entry name" value="N-heterocyclic_Hydroxylase"/>
</dbReference>
<evidence type="ECO:0000256" key="1">
    <source>
        <dbReference type="SAM" id="MobiDB-lite"/>
    </source>
</evidence>